<evidence type="ECO:0000313" key="2">
    <source>
        <dbReference type="EMBL" id="PWN98663.1"/>
    </source>
</evidence>
<dbReference type="AlphaFoldDB" id="A0A316ZEI6"/>
<sequence length="227" mass="25120">MAGRRPCLGERDGAQTRAKRRTMRQLTEAELEAQLLDESESEAELEAELEAEQLGEAIQPSSWPPAAKQLLDNLCGTLKADDKDHPSLSKLFALCTDPQHASPVTGERQRKTEERKAGRVRKRRQYKPPRDPLAGEGPGRCGQQPDPAAATAALQAFGRRALPRRRTCLQDVDRHAHTSVCAPALPAPLCPLPLFHLRLLLHHHHHLLLLLSPDPPVSPSLSRYPTV</sequence>
<name>A0A316ZEI6_9BASI</name>
<keyword evidence="3" id="KW-1185">Reference proteome</keyword>
<feature type="compositionally biased region" description="Acidic residues" evidence="1">
    <location>
        <begin position="36"/>
        <end position="53"/>
    </location>
</feature>
<evidence type="ECO:0000313" key="3">
    <source>
        <dbReference type="Proteomes" id="UP000245946"/>
    </source>
</evidence>
<protein>
    <submittedName>
        <fullName evidence="2">Uncharacterized protein</fullName>
    </submittedName>
</protein>
<feature type="compositionally biased region" description="Basic residues" evidence="1">
    <location>
        <begin position="118"/>
        <end position="127"/>
    </location>
</feature>
<dbReference type="GeneID" id="37267218"/>
<feature type="region of interest" description="Disordered" evidence="1">
    <location>
        <begin position="36"/>
        <end position="63"/>
    </location>
</feature>
<gene>
    <name evidence="2" type="ORF">FA09DRAFT_247359</name>
</gene>
<dbReference type="RefSeq" id="XP_025598942.1">
    <property type="nucleotide sequence ID" value="XM_025739672.1"/>
</dbReference>
<dbReference type="Proteomes" id="UP000245946">
    <property type="component" value="Unassembled WGS sequence"/>
</dbReference>
<feature type="region of interest" description="Disordered" evidence="1">
    <location>
        <begin position="99"/>
        <end position="146"/>
    </location>
</feature>
<organism evidence="2 3">
    <name type="scientific">Tilletiopsis washingtonensis</name>
    <dbReference type="NCBI Taxonomy" id="58919"/>
    <lineage>
        <taxon>Eukaryota</taxon>
        <taxon>Fungi</taxon>
        <taxon>Dikarya</taxon>
        <taxon>Basidiomycota</taxon>
        <taxon>Ustilaginomycotina</taxon>
        <taxon>Exobasidiomycetes</taxon>
        <taxon>Entylomatales</taxon>
        <taxon>Entylomatales incertae sedis</taxon>
        <taxon>Tilletiopsis</taxon>
    </lineage>
</organism>
<reference evidence="2 3" key="1">
    <citation type="journal article" date="2018" name="Mol. Biol. Evol.">
        <title>Broad Genomic Sampling Reveals a Smut Pathogenic Ancestry of the Fungal Clade Ustilaginomycotina.</title>
        <authorList>
            <person name="Kijpornyongpan T."/>
            <person name="Mondo S.J."/>
            <person name="Barry K."/>
            <person name="Sandor L."/>
            <person name="Lee J."/>
            <person name="Lipzen A."/>
            <person name="Pangilinan J."/>
            <person name="LaButti K."/>
            <person name="Hainaut M."/>
            <person name="Henrissat B."/>
            <person name="Grigoriev I.V."/>
            <person name="Spatafora J.W."/>
            <person name="Aime M.C."/>
        </authorList>
    </citation>
    <scope>NUCLEOTIDE SEQUENCE [LARGE SCALE GENOMIC DNA]</scope>
    <source>
        <strain evidence="2 3">MCA 4186</strain>
    </source>
</reference>
<accession>A0A316ZEI6</accession>
<feature type="region of interest" description="Disordered" evidence="1">
    <location>
        <begin position="1"/>
        <end position="21"/>
    </location>
</feature>
<evidence type="ECO:0000256" key="1">
    <source>
        <dbReference type="SAM" id="MobiDB-lite"/>
    </source>
</evidence>
<proteinExistence type="predicted"/>
<dbReference type="EMBL" id="KZ819290">
    <property type="protein sequence ID" value="PWN98663.1"/>
    <property type="molecule type" value="Genomic_DNA"/>
</dbReference>
<feature type="compositionally biased region" description="Basic and acidic residues" evidence="1">
    <location>
        <begin position="107"/>
        <end position="117"/>
    </location>
</feature>